<evidence type="ECO:0000256" key="4">
    <source>
        <dbReference type="SAM" id="MobiDB-lite"/>
    </source>
</evidence>
<keyword evidence="6" id="KW-1185">Reference proteome</keyword>
<dbReference type="PANTHER" id="PTHR23083">
    <property type="entry name" value="TETRATRICOPEPTIDE REPEAT PROTEIN, TPR"/>
    <property type="match status" value="1"/>
</dbReference>
<feature type="region of interest" description="Disordered" evidence="4">
    <location>
        <begin position="1082"/>
        <end position="1127"/>
    </location>
</feature>
<feature type="region of interest" description="Disordered" evidence="4">
    <location>
        <begin position="938"/>
        <end position="1016"/>
    </location>
</feature>
<dbReference type="PANTHER" id="PTHR23083:SF464">
    <property type="entry name" value="TETRATRICOPEPTIDE REPEAT DOMAIN 7, ISOFORM A"/>
    <property type="match status" value="1"/>
</dbReference>
<feature type="repeat" description="TPR" evidence="3">
    <location>
        <begin position="1271"/>
        <end position="1304"/>
    </location>
</feature>
<dbReference type="Gene3D" id="1.25.40.10">
    <property type="entry name" value="Tetratricopeptide repeat domain"/>
    <property type="match status" value="2"/>
</dbReference>
<dbReference type="PROSITE" id="PS50005">
    <property type="entry name" value="TPR"/>
    <property type="match status" value="1"/>
</dbReference>
<sequence>MATAKERHYWSQLRSALTAGQWRSDFPAKAPNGSPLSWSELFRKFNKHCRGYTDVSEVASQTQALALLLASRYPDDDEDGEPIDEAAAESDDIDGRKRGILSLEFDCRLPEERIEEARMGYELLKNLKASNYDTIHLALAYYAYALGSPADCLGHLSQVPQLLQYENHIPNSDSTRSVGPVLLAPSTYAPSTTSFGGSFASVADLTAPEVRDGRGWAMAETFRSLCLQGMHFIRLLSIRMAHELQNPTDPSVALKAYGQALPLFSALRSEFSPKTLPKAPSNGSTEYPLFSQLREMWRWVDRLIWRAVVLSAKICDVFADDHNSSTSRKSLGSSEAENSLWTWFSHYTTCSSFWPPSFRTSHRSTVYALHLRALVLRFGVLTSQPLEGFAPVYAPYTRKPGLNSNPNSAPPSRPATASSATAANLNFEANTFPLLHRPTRSNWTSVARSIAQDYRAILSASTRFPRAGERNVKVEEFVELCVKVWEASGAVGEQASWVIEILEWSQRLTFNSSMILRHLTRLLFLSSSSHLAKRTLHLYIQVVGKAWEASKEGVGEDMDEDSKWVETLVFGARMICASVGTSTGIIGNASGSTGSSQYVPTGDDGIDDVLEAASILEKARMRLDEKDKRLVAQVLLAEGIVWGLVGVKGHDPHSRLINFDKAHACLTESIRAHPTPCAYYHLALSFARRRSSVPLIDPSLKPGAPTTYEYETNLSKAIQSAGNAVEGSPKDVRYWHLLGLLLSATGKWQDAREVLERGAELDLADEDETTTVGDGEDEDFRGGSSSLSLGTAGRANGNDSDTATQMQGETDTLQVPDRNGTPRASDGQSESAHTNGTVASSGKSHNGVPLSARLLQPDELYLPLASSLRHPAELYIPEGLSRPSLTIDQYPPSSADLFEQHLQLRMTQVVLAEVVEGPEGAEEAWLEVFAWVAEKRGAGTGPATNTSDSINPRHSTEIENPHIQGNGGSVMSHASQNQSNLEQEKEKEKRRPSLSKRYPGLGVKRTSTSGDGSGSESLVVPIGITVSPATPDGTVEIAPEVQDQLDKVERAQRIIQARQSYESLVATEEVVELRGDELVLEKPGAGRDKEKERLKEKEKEKDRKHHAGFGGHNKSKRSSSSDRGDMTKASLKVQQIFKGGVHKGKAGINAVSKRVKNGGLRRSTSSPDFHAALQPTSYQASSIHSRRRLSSIAHSGEATPMDSPPPPPPPSLPSSSVKERDFQLQNQRSARENRLLSDLWLMSAATFRRLGKIEQAKGAIQEAEVRDENNPNVWVQLGLYYVALGFYQHAVDTLQKARFISPDDVAATVHLSRLYLDPNVTRKIHSSSNDNHQPSAPLASTHSMTGHQASSTSSPDIDLAAGMLTQLTATRGWDVPEAWYYLAKAYGMQGRKEKERETLKIALELSEKRGVRELSSALGLCL</sequence>
<organism evidence="5 6">
    <name type="scientific">Agrocybe pediades</name>
    <dbReference type="NCBI Taxonomy" id="84607"/>
    <lineage>
        <taxon>Eukaryota</taxon>
        <taxon>Fungi</taxon>
        <taxon>Dikarya</taxon>
        <taxon>Basidiomycota</taxon>
        <taxon>Agaricomycotina</taxon>
        <taxon>Agaricomycetes</taxon>
        <taxon>Agaricomycetidae</taxon>
        <taxon>Agaricales</taxon>
        <taxon>Agaricineae</taxon>
        <taxon>Strophariaceae</taxon>
        <taxon>Agrocybe</taxon>
    </lineage>
</organism>
<proteinExistence type="inferred from homology"/>
<protein>
    <recommendedName>
        <fullName evidence="7">TPR-like protein</fullName>
    </recommendedName>
</protein>
<feature type="region of interest" description="Disordered" evidence="4">
    <location>
        <begin position="1323"/>
        <end position="1354"/>
    </location>
</feature>
<feature type="compositionally biased region" description="Polar residues" evidence="4">
    <location>
        <begin position="972"/>
        <end position="981"/>
    </location>
</feature>
<feature type="compositionally biased region" description="Polar residues" evidence="4">
    <location>
        <begin position="942"/>
        <end position="953"/>
    </location>
</feature>
<evidence type="ECO:0000256" key="2">
    <source>
        <dbReference type="ARBA" id="ARBA00038251"/>
    </source>
</evidence>
<dbReference type="SUPFAM" id="SSF48452">
    <property type="entry name" value="TPR-like"/>
    <property type="match status" value="2"/>
</dbReference>
<feature type="compositionally biased region" description="Acidic residues" evidence="4">
    <location>
        <begin position="762"/>
        <end position="779"/>
    </location>
</feature>
<name>A0A8H4R3I3_9AGAR</name>
<evidence type="ECO:0008006" key="7">
    <source>
        <dbReference type="Google" id="ProtNLM"/>
    </source>
</evidence>
<evidence type="ECO:0000313" key="6">
    <source>
        <dbReference type="Proteomes" id="UP000521872"/>
    </source>
</evidence>
<feature type="region of interest" description="Disordered" evidence="4">
    <location>
        <begin position="759"/>
        <end position="849"/>
    </location>
</feature>
<feature type="region of interest" description="Disordered" evidence="4">
    <location>
        <begin position="1148"/>
        <end position="1220"/>
    </location>
</feature>
<dbReference type="Proteomes" id="UP000521872">
    <property type="component" value="Unassembled WGS sequence"/>
</dbReference>
<comment type="function">
    <text evidence="1">Involved in endocytosis.</text>
</comment>
<feature type="compositionally biased region" description="Low complexity" evidence="4">
    <location>
        <begin position="1006"/>
        <end position="1016"/>
    </location>
</feature>
<dbReference type="InterPro" id="IPR051722">
    <property type="entry name" value="Endocytosis_PI4K-reg_protein"/>
</dbReference>
<reference evidence="5 6" key="1">
    <citation type="submission" date="2019-12" db="EMBL/GenBank/DDBJ databases">
        <authorList>
            <person name="Floudas D."/>
            <person name="Bentzer J."/>
            <person name="Ahren D."/>
            <person name="Johansson T."/>
            <person name="Persson P."/>
            <person name="Tunlid A."/>
        </authorList>
    </citation>
    <scope>NUCLEOTIDE SEQUENCE [LARGE SCALE GENOMIC DNA]</scope>
    <source>
        <strain evidence="5 6">CBS 102.39</strain>
    </source>
</reference>
<dbReference type="InterPro" id="IPR011990">
    <property type="entry name" value="TPR-like_helical_dom_sf"/>
</dbReference>
<keyword evidence="3" id="KW-0802">TPR repeat</keyword>
<feature type="compositionally biased region" description="Polar residues" evidence="4">
    <location>
        <begin position="797"/>
        <end position="813"/>
    </location>
</feature>
<feature type="compositionally biased region" description="Basic and acidic residues" evidence="4">
    <location>
        <begin position="982"/>
        <end position="991"/>
    </location>
</feature>
<dbReference type="SMART" id="SM00028">
    <property type="entry name" value="TPR"/>
    <property type="match status" value="4"/>
</dbReference>
<feature type="compositionally biased region" description="Basic and acidic residues" evidence="4">
    <location>
        <begin position="1082"/>
        <end position="1101"/>
    </location>
</feature>
<gene>
    <name evidence="5" type="ORF">D9613_009230</name>
</gene>
<comment type="similarity">
    <text evidence="2">Belongs to the YPP1 family.</text>
</comment>
<evidence type="ECO:0000313" key="5">
    <source>
        <dbReference type="EMBL" id="KAF4622592.1"/>
    </source>
</evidence>
<feature type="compositionally biased region" description="Polar residues" evidence="4">
    <location>
        <begin position="1326"/>
        <end position="1354"/>
    </location>
</feature>
<feature type="compositionally biased region" description="Polar residues" evidence="4">
    <location>
        <begin position="826"/>
        <end position="844"/>
    </location>
</feature>
<feature type="compositionally biased region" description="Basic residues" evidence="4">
    <location>
        <begin position="1102"/>
        <end position="1117"/>
    </location>
</feature>
<accession>A0A8H4R3I3</accession>
<dbReference type="EMBL" id="JAACJL010000002">
    <property type="protein sequence ID" value="KAF4622592.1"/>
    <property type="molecule type" value="Genomic_DNA"/>
</dbReference>
<evidence type="ECO:0000256" key="3">
    <source>
        <dbReference type="PROSITE-ProRule" id="PRU00339"/>
    </source>
</evidence>
<feature type="compositionally biased region" description="Pro residues" evidence="4">
    <location>
        <begin position="1202"/>
        <end position="1212"/>
    </location>
</feature>
<comment type="caution">
    <text evidence="5">The sequence shown here is derived from an EMBL/GenBank/DDBJ whole genome shotgun (WGS) entry which is preliminary data.</text>
</comment>
<evidence type="ECO:0000256" key="1">
    <source>
        <dbReference type="ARBA" id="ARBA00002550"/>
    </source>
</evidence>
<dbReference type="InterPro" id="IPR019734">
    <property type="entry name" value="TPR_rpt"/>
</dbReference>